<evidence type="ECO:0000313" key="2">
    <source>
        <dbReference type="Proteomes" id="UP000177876"/>
    </source>
</evidence>
<dbReference type="Proteomes" id="UP000177876">
    <property type="component" value="Unassembled WGS sequence"/>
</dbReference>
<accession>A0A1F2WMB6</accession>
<dbReference type="EMBL" id="MELK01000028">
    <property type="protein sequence ID" value="OFW57962.1"/>
    <property type="molecule type" value="Genomic_DNA"/>
</dbReference>
<gene>
    <name evidence="1" type="ORF">A2Y75_12080</name>
</gene>
<sequence length="85" mass="9553">METSLVAVRRVDSDPVQAIRKIFECFPAYKVVDGLDTCGRCDNILNIALRRLKASTFAMSPVSVPKTAFLLLVGKMKGLFYRFPR</sequence>
<dbReference type="AlphaFoldDB" id="A0A1F2WMB6"/>
<protein>
    <submittedName>
        <fullName evidence="1">Uncharacterized protein</fullName>
    </submittedName>
</protein>
<name>A0A1F2WMB6_9ACTN</name>
<comment type="caution">
    <text evidence="1">The sequence shown here is derived from an EMBL/GenBank/DDBJ whole genome shotgun (WGS) entry which is preliminary data.</text>
</comment>
<dbReference type="STRING" id="1797197.A2Y75_12080"/>
<proteinExistence type="predicted"/>
<reference evidence="1 2" key="1">
    <citation type="journal article" date="2016" name="Nat. Commun.">
        <title>Thousands of microbial genomes shed light on interconnected biogeochemical processes in an aquifer system.</title>
        <authorList>
            <person name="Anantharaman K."/>
            <person name="Brown C.T."/>
            <person name="Hug L.A."/>
            <person name="Sharon I."/>
            <person name="Castelle C.J."/>
            <person name="Probst A.J."/>
            <person name="Thomas B.C."/>
            <person name="Singh A."/>
            <person name="Wilkins M.J."/>
            <person name="Karaoz U."/>
            <person name="Brodie E.L."/>
            <person name="Williams K.H."/>
            <person name="Hubbard S.S."/>
            <person name="Banfield J.F."/>
        </authorList>
    </citation>
    <scope>NUCLEOTIDE SEQUENCE [LARGE SCALE GENOMIC DNA]</scope>
</reference>
<organism evidence="1 2">
    <name type="scientific">Candidatus Solincola sediminis</name>
    <dbReference type="NCBI Taxonomy" id="1797199"/>
    <lineage>
        <taxon>Bacteria</taxon>
        <taxon>Bacillati</taxon>
        <taxon>Actinomycetota</taxon>
        <taxon>Candidatus Geothermincolia</taxon>
        <taxon>Candidatus Geothermincolales</taxon>
        <taxon>Candidatus Geothermincolaceae</taxon>
        <taxon>Candidatus Solincola</taxon>
    </lineage>
</organism>
<evidence type="ECO:0000313" key="1">
    <source>
        <dbReference type="EMBL" id="OFW57962.1"/>
    </source>
</evidence>